<feature type="compositionally biased region" description="Polar residues" evidence="1">
    <location>
        <begin position="306"/>
        <end position="321"/>
    </location>
</feature>
<protein>
    <submittedName>
        <fullName evidence="2">Uncharacterized protein</fullName>
    </submittedName>
</protein>
<feature type="compositionally biased region" description="Polar residues" evidence="1">
    <location>
        <begin position="384"/>
        <end position="394"/>
    </location>
</feature>
<feature type="region of interest" description="Disordered" evidence="1">
    <location>
        <begin position="217"/>
        <end position="398"/>
    </location>
</feature>
<feature type="compositionally biased region" description="Polar residues" evidence="1">
    <location>
        <begin position="549"/>
        <end position="558"/>
    </location>
</feature>
<evidence type="ECO:0000256" key="1">
    <source>
        <dbReference type="SAM" id="MobiDB-lite"/>
    </source>
</evidence>
<comment type="caution">
    <text evidence="2">The sequence shown here is derived from an EMBL/GenBank/DDBJ whole genome shotgun (WGS) entry which is preliminary data.</text>
</comment>
<accession>A0A409WFS0</accession>
<feature type="region of interest" description="Disordered" evidence="1">
    <location>
        <begin position="429"/>
        <end position="567"/>
    </location>
</feature>
<evidence type="ECO:0000313" key="2">
    <source>
        <dbReference type="EMBL" id="PPQ77374.1"/>
    </source>
</evidence>
<dbReference type="InterPro" id="IPR003903">
    <property type="entry name" value="UIM_dom"/>
</dbReference>
<feature type="compositionally biased region" description="Polar residues" evidence="1">
    <location>
        <begin position="253"/>
        <end position="264"/>
    </location>
</feature>
<organism evidence="2 3">
    <name type="scientific">Psilocybe cyanescens</name>
    <dbReference type="NCBI Taxonomy" id="93625"/>
    <lineage>
        <taxon>Eukaryota</taxon>
        <taxon>Fungi</taxon>
        <taxon>Dikarya</taxon>
        <taxon>Basidiomycota</taxon>
        <taxon>Agaricomycotina</taxon>
        <taxon>Agaricomycetes</taxon>
        <taxon>Agaricomycetidae</taxon>
        <taxon>Agaricales</taxon>
        <taxon>Agaricineae</taxon>
        <taxon>Strophariaceae</taxon>
        <taxon>Psilocybe</taxon>
    </lineage>
</organism>
<proteinExistence type="predicted"/>
<dbReference type="SMART" id="SM00726">
    <property type="entry name" value="UIM"/>
    <property type="match status" value="2"/>
</dbReference>
<feature type="compositionally biased region" description="Basic and acidic residues" evidence="1">
    <location>
        <begin position="429"/>
        <end position="439"/>
    </location>
</feature>
<evidence type="ECO:0000313" key="3">
    <source>
        <dbReference type="Proteomes" id="UP000283269"/>
    </source>
</evidence>
<dbReference type="EMBL" id="NHYD01003440">
    <property type="protein sequence ID" value="PPQ77374.1"/>
    <property type="molecule type" value="Genomic_DNA"/>
</dbReference>
<name>A0A409WFS0_PSICY</name>
<dbReference type="AlphaFoldDB" id="A0A409WFS0"/>
<dbReference type="OrthoDB" id="3269480at2759"/>
<feature type="compositionally biased region" description="Low complexity" evidence="1">
    <location>
        <begin position="337"/>
        <end position="354"/>
    </location>
</feature>
<keyword evidence="3" id="KW-1185">Reference proteome</keyword>
<dbReference type="InParanoid" id="A0A409WFS0"/>
<feature type="compositionally biased region" description="Low complexity" evidence="1">
    <location>
        <begin position="483"/>
        <end position="501"/>
    </location>
</feature>
<feature type="region of interest" description="Disordered" evidence="1">
    <location>
        <begin position="133"/>
        <end position="176"/>
    </location>
</feature>
<sequence>MDRTPYQYLPIESPNLEGVALPHNNSGVSSNALDPGYGPQTIHRSDLFFINSTPHMNTRKKPEFPQLPLNASPSNQLYPYHQQSFNRYVPQPQSAVYPTAYSQSPVLQHDYHRQRAATVPELIPPPLLPPKPIVYPSIGQNSMHNESPSYPPPPLPPPPPFSESVPEPSLVAPPVDDSNELAIALALSQSESVQRKILEDQEEQDLARALMESMLSTGSNLQSTSNPFFASPSDPPPIPTTTKPSPVPPPANLPQTAPQYNSTSPPVPTPESLSKSADPSQFGRYDKWRIPEKPSADILESEPESRSSVSTKPDFSLTSASREPLPPEAQKTPPVRPLSVSSSSSLPYTLPSPRAAAFGDVDSQKDGSDFSIRPRTSPIHGPPSQESDSTSQAPPDTVLVFDDEAYARQLAAEEEEIARQELQSYNDKRKALEAARDDQVEQAAPAYISHGKQPQWQPPEIFIPPSEPYQFRDSVVPRSVEKAPASVDPSSSSYSSVAYPSIGSRRDSESDTFSMTSRHSSARSSASVPVGQPDRPAHRRRPSIGSMPQADSRTSGNGHQPPVAGLLNPNQFLDRELLVGVTIGFKPPAISTRLLPMQDPMPNIISIPYSRCPPLHFQAPDWRHLLRLMARLSGTRIEPTVEAMAVTRADLRLRTVVQFIKPNPSSTEWRTILWFTVDHPVPPNAPGAARYTAGNPNLLPWSYSLSPIPMLLRDAADTQISKSFTIPESETVPLPNLPITFPNLALYLQAALDDSRQYSHDPLSLGKLGKMVQTCYPSAEQEHPEFDGPGKSTVGHLFKRVMGRGNKDKKKGKATNNEETYQLVTPFVPDEWG</sequence>
<dbReference type="STRING" id="93625.A0A409WFS0"/>
<feature type="compositionally biased region" description="Basic and acidic residues" evidence="1">
    <location>
        <begin position="284"/>
        <end position="295"/>
    </location>
</feature>
<feature type="compositionally biased region" description="Polar residues" evidence="1">
    <location>
        <begin position="217"/>
        <end position="228"/>
    </location>
</feature>
<reference evidence="2 3" key="1">
    <citation type="journal article" date="2018" name="Evol. Lett.">
        <title>Horizontal gene cluster transfer increased hallucinogenic mushroom diversity.</title>
        <authorList>
            <person name="Reynolds H.T."/>
            <person name="Vijayakumar V."/>
            <person name="Gluck-Thaler E."/>
            <person name="Korotkin H.B."/>
            <person name="Matheny P.B."/>
            <person name="Slot J.C."/>
        </authorList>
    </citation>
    <scope>NUCLEOTIDE SEQUENCE [LARGE SCALE GENOMIC DNA]</scope>
    <source>
        <strain evidence="2 3">2631</strain>
    </source>
</reference>
<feature type="compositionally biased region" description="Pro residues" evidence="1">
    <location>
        <begin position="149"/>
        <end position="161"/>
    </location>
</feature>
<gene>
    <name evidence="2" type="ORF">CVT25_010956</name>
</gene>
<feature type="compositionally biased region" description="Pro residues" evidence="1">
    <location>
        <begin position="233"/>
        <end position="252"/>
    </location>
</feature>
<feature type="compositionally biased region" description="Low complexity" evidence="1">
    <location>
        <begin position="517"/>
        <end position="527"/>
    </location>
</feature>
<dbReference type="Proteomes" id="UP000283269">
    <property type="component" value="Unassembled WGS sequence"/>
</dbReference>